<dbReference type="GeneID" id="80882035"/>
<evidence type="ECO:0000256" key="1">
    <source>
        <dbReference type="SAM" id="MobiDB-lite"/>
    </source>
</evidence>
<feature type="compositionally biased region" description="Low complexity" evidence="1">
    <location>
        <begin position="307"/>
        <end position="323"/>
    </location>
</feature>
<feature type="compositionally biased region" description="Polar residues" evidence="1">
    <location>
        <begin position="361"/>
        <end position="375"/>
    </location>
</feature>
<feature type="compositionally biased region" description="Polar residues" evidence="1">
    <location>
        <begin position="280"/>
        <end position="300"/>
    </location>
</feature>
<feature type="compositionally biased region" description="Polar residues" evidence="1">
    <location>
        <begin position="134"/>
        <end position="183"/>
    </location>
</feature>
<feature type="compositionally biased region" description="Low complexity" evidence="1">
    <location>
        <begin position="645"/>
        <end position="664"/>
    </location>
</feature>
<feature type="compositionally biased region" description="Gly residues" evidence="1">
    <location>
        <begin position="749"/>
        <end position="769"/>
    </location>
</feature>
<reference evidence="2" key="1">
    <citation type="submission" date="2023-03" db="EMBL/GenBank/DDBJ databases">
        <title>Near-Complete genome sequence of Lipomyces tetrasporous NRRL Y-64009, an oleaginous yeast capable of growing on lignocellulosic hydrolysates.</title>
        <authorList>
            <consortium name="Lawrence Berkeley National Laboratory"/>
            <person name="Jagtap S.S."/>
            <person name="Liu J.-J."/>
            <person name="Walukiewicz H.E."/>
            <person name="Pangilinan J."/>
            <person name="Lipzen A."/>
            <person name="Ahrendt S."/>
            <person name="Koriabine M."/>
            <person name="Cobaugh K."/>
            <person name="Salamov A."/>
            <person name="Yoshinaga Y."/>
            <person name="Ng V."/>
            <person name="Daum C."/>
            <person name="Grigoriev I.V."/>
            <person name="Slininger P.J."/>
            <person name="Dien B.S."/>
            <person name="Jin Y.-S."/>
            <person name="Rao C.V."/>
        </authorList>
    </citation>
    <scope>NUCLEOTIDE SEQUENCE</scope>
    <source>
        <strain evidence="2">NRRL Y-64009</strain>
    </source>
</reference>
<feature type="compositionally biased region" description="Polar residues" evidence="1">
    <location>
        <begin position="591"/>
        <end position="630"/>
    </location>
</feature>
<protein>
    <submittedName>
        <fullName evidence="2">Uncharacterized protein</fullName>
    </submittedName>
</protein>
<feature type="compositionally biased region" description="Polar residues" evidence="1">
    <location>
        <begin position="13"/>
        <end position="53"/>
    </location>
</feature>
<feature type="compositionally biased region" description="Basic and acidic residues" evidence="1">
    <location>
        <begin position="334"/>
        <end position="345"/>
    </location>
</feature>
<proteinExistence type="predicted"/>
<sequence length="929" mass="96621">MSQSWDTPMPSVAVSNSWDTPEPSVQDNSWDVPAPTTQANSWDTPTPTNNTWDARTARAMPLSIGRSSSHSRSSSSSAQSFANAQPAHSRAQGAPDSQVGAPPSFAASHSAKGAGVSGGSWNSPAPVNPDSWVPSVSFQSNSRDTSAPSAQLESNKRIQTLPATGPSASETSARSTSQPSRTTIPPVEQPAGAPPAQAQQSEKSWDTPATAAADMSWDIPAPAAANNSWGEPTPAPVDDSWDQTAKPVNSWGASDASAARPQPISISWGQSDGAPERTLSRNSHASGGHTSRPSETGTVSKQDHPDASASSTTSKTAAGLGASRWAPTNRPQRRRFEERRQRYEDDGGSGRGYGNRDKSDYYSQLSATRGGSWTGQDPGATDAGGDMGSPSAANASGNNYSNRPGSTATTSNDWDTAPANAPTRAWGTASATSADDWSAPTPAAAVTHKEDLAKQQELPSATLPNVEQGQVVSQPSASSWDVPAPAVNDTWETTSAAVVNDWGAPAATVDDSRNAATAPVKEQTSTSVLSVPADPGSTPAPTRGSSWAAAPEFVPKSSGSTEFSPSSSAPDSALQNESTGWDAPVPMPDNDWTTPAPTTASNGWKPSSQANTPTSWNSEPGNVQAPRQQNPEPPQLEQKIGFMPTISISEKSSQPSQSSWDTPSLPAADNSWDTSTTAVASSWDAAPERSAQSTGWNDAMTRESLPPSSSSWSKSQSERNVQNGRDGPKELPTRGGGLAGSKYSNEGGPYSGGRRGGIHSGRVGGGYERPGGHRDDIGNYAGGYGSRGRYGRDTGNYQENERPPFASQNGSYGRSLTLSRSDDGDRIDNSDPPSVGYDSTGRSRDAAPAEVSEQLSRDSPAAVAAVSWDTGPVAAAENWDASANAGKTPESAPNLGTAPSASSVPDSWDAPTSNQSNDSWNFQQPSNSW</sequence>
<organism evidence="2 3">
    <name type="scientific">Lipomyces tetrasporus</name>
    <dbReference type="NCBI Taxonomy" id="54092"/>
    <lineage>
        <taxon>Eukaryota</taxon>
        <taxon>Fungi</taxon>
        <taxon>Dikarya</taxon>
        <taxon>Ascomycota</taxon>
        <taxon>Saccharomycotina</taxon>
        <taxon>Lipomycetes</taxon>
        <taxon>Lipomycetales</taxon>
        <taxon>Lipomycetaceae</taxon>
        <taxon>Lipomyces</taxon>
    </lineage>
</organism>
<feature type="compositionally biased region" description="Low complexity" evidence="1">
    <location>
        <begin position="63"/>
        <end position="80"/>
    </location>
</feature>
<keyword evidence="3" id="KW-1185">Reference proteome</keyword>
<feature type="compositionally biased region" description="Polar residues" evidence="1">
    <location>
        <begin position="403"/>
        <end position="414"/>
    </location>
</feature>
<feature type="compositionally biased region" description="Polar residues" evidence="1">
    <location>
        <begin position="671"/>
        <end position="680"/>
    </location>
</feature>
<feature type="compositionally biased region" description="Polar residues" evidence="1">
    <location>
        <begin position="457"/>
        <end position="479"/>
    </location>
</feature>
<dbReference type="EMBL" id="JARPMG010000002">
    <property type="protein sequence ID" value="KAJ8103283.1"/>
    <property type="molecule type" value="Genomic_DNA"/>
</dbReference>
<comment type="caution">
    <text evidence="2">The sequence shown here is derived from an EMBL/GenBank/DDBJ whole genome shotgun (WGS) entry which is preliminary data.</text>
</comment>
<feature type="compositionally biased region" description="Low complexity" evidence="1">
    <location>
        <begin position="185"/>
        <end position="200"/>
    </location>
</feature>
<evidence type="ECO:0000313" key="3">
    <source>
        <dbReference type="Proteomes" id="UP001217417"/>
    </source>
</evidence>
<dbReference type="AlphaFoldDB" id="A0AAD7VV97"/>
<gene>
    <name evidence="2" type="ORF">POJ06DRAFT_247099</name>
</gene>
<dbReference type="RefSeq" id="XP_056046733.1">
    <property type="nucleotide sequence ID" value="XM_056186869.1"/>
</dbReference>
<feature type="compositionally biased region" description="Polar residues" evidence="1">
    <location>
        <begin position="806"/>
        <end position="819"/>
    </location>
</feature>
<feature type="compositionally biased region" description="Low complexity" evidence="1">
    <location>
        <begin position="555"/>
        <end position="572"/>
    </location>
</feature>
<feature type="compositionally biased region" description="Low complexity" evidence="1">
    <location>
        <begin position="428"/>
        <end position="439"/>
    </location>
</feature>
<feature type="compositionally biased region" description="Polar residues" evidence="1">
    <location>
        <begin position="897"/>
        <end position="929"/>
    </location>
</feature>
<dbReference type="Proteomes" id="UP001217417">
    <property type="component" value="Unassembled WGS sequence"/>
</dbReference>
<feature type="compositionally biased region" description="Basic and acidic residues" evidence="1">
    <location>
        <begin position="820"/>
        <end position="829"/>
    </location>
</feature>
<accession>A0AAD7VV97</accession>
<feature type="compositionally biased region" description="Low complexity" evidence="1">
    <location>
        <begin position="389"/>
        <end position="402"/>
    </location>
</feature>
<feature type="region of interest" description="Disordered" evidence="1">
    <location>
        <begin position="507"/>
        <end position="865"/>
    </location>
</feature>
<feature type="region of interest" description="Disordered" evidence="1">
    <location>
        <begin position="1"/>
        <end position="488"/>
    </location>
</feature>
<name>A0AAD7VV97_9ASCO</name>
<evidence type="ECO:0000313" key="2">
    <source>
        <dbReference type="EMBL" id="KAJ8103283.1"/>
    </source>
</evidence>
<feature type="region of interest" description="Disordered" evidence="1">
    <location>
        <begin position="877"/>
        <end position="929"/>
    </location>
</feature>
<feature type="compositionally biased region" description="Low complexity" evidence="1">
    <location>
        <begin position="704"/>
        <end position="715"/>
    </location>
</feature>